<dbReference type="SUPFAM" id="SSF52266">
    <property type="entry name" value="SGNH hydrolase"/>
    <property type="match status" value="1"/>
</dbReference>
<keyword evidence="2" id="KW-1185">Reference proteome</keyword>
<sequence>GLDGDVRRGIPDGYEGVCVQGGLTARMYNLTIPASRYPTPDVKLIWLGSNDCNPRNDIDYVDCRYVVDHLMDIVKYWQIRGSQCYFISVVPMRVRPRGELSPQDYWRRANKVNRHMFRFMRWVRYNSFIRLPRICRDPLSYKADGCHLRDSVRDVVAHTVVDHIIGDLRPRA</sequence>
<reference evidence="1 2" key="1">
    <citation type="submission" date="2024-05" db="EMBL/GenBank/DDBJ databases">
        <authorList>
            <person name="Wallberg A."/>
        </authorList>
    </citation>
    <scope>NUCLEOTIDE SEQUENCE [LARGE SCALE GENOMIC DNA]</scope>
</reference>
<comment type="caution">
    <text evidence="1">The sequence shown here is derived from an EMBL/GenBank/DDBJ whole genome shotgun (WGS) entry which is preliminary data.</text>
</comment>
<evidence type="ECO:0000313" key="2">
    <source>
        <dbReference type="Proteomes" id="UP001497623"/>
    </source>
</evidence>
<feature type="non-terminal residue" evidence="1">
    <location>
        <position position="1"/>
    </location>
</feature>
<protein>
    <recommendedName>
        <fullName evidence="3">SGNH hydrolase-type esterase domain-containing protein</fullName>
    </recommendedName>
</protein>
<accession>A0AAV2SGY9</accession>
<proteinExistence type="predicted"/>
<name>A0AAV2SGY9_MEGNR</name>
<organism evidence="1 2">
    <name type="scientific">Meganyctiphanes norvegica</name>
    <name type="common">Northern krill</name>
    <name type="synonym">Thysanopoda norvegica</name>
    <dbReference type="NCBI Taxonomy" id="48144"/>
    <lineage>
        <taxon>Eukaryota</taxon>
        <taxon>Metazoa</taxon>
        <taxon>Ecdysozoa</taxon>
        <taxon>Arthropoda</taxon>
        <taxon>Crustacea</taxon>
        <taxon>Multicrustacea</taxon>
        <taxon>Malacostraca</taxon>
        <taxon>Eumalacostraca</taxon>
        <taxon>Eucarida</taxon>
        <taxon>Euphausiacea</taxon>
        <taxon>Euphausiidae</taxon>
        <taxon>Meganyctiphanes</taxon>
    </lineage>
</organism>
<dbReference type="Proteomes" id="UP001497623">
    <property type="component" value="Unassembled WGS sequence"/>
</dbReference>
<dbReference type="AlphaFoldDB" id="A0AAV2SGY9"/>
<dbReference type="EMBL" id="CAXKWB010067769">
    <property type="protein sequence ID" value="CAL4191408.1"/>
    <property type="molecule type" value="Genomic_DNA"/>
</dbReference>
<evidence type="ECO:0000313" key="1">
    <source>
        <dbReference type="EMBL" id="CAL4191408.1"/>
    </source>
</evidence>
<gene>
    <name evidence="1" type="ORF">MNOR_LOCUS36593</name>
</gene>
<dbReference type="InterPro" id="IPR036514">
    <property type="entry name" value="SGNH_hydro_sf"/>
</dbReference>
<dbReference type="Gene3D" id="3.40.50.1110">
    <property type="entry name" value="SGNH hydrolase"/>
    <property type="match status" value="1"/>
</dbReference>
<evidence type="ECO:0008006" key="3">
    <source>
        <dbReference type="Google" id="ProtNLM"/>
    </source>
</evidence>